<evidence type="ECO:0000313" key="3">
    <source>
        <dbReference type="Proteomes" id="UP001488805"/>
    </source>
</evidence>
<dbReference type="Proteomes" id="UP001488805">
    <property type="component" value="Unassembled WGS sequence"/>
</dbReference>
<name>A0AAW1FWJ1_ZOAVI</name>
<keyword evidence="3" id="KW-1185">Reference proteome</keyword>
<dbReference type="PANTHER" id="PTHR38564:SF2">
    <property type="entry name" value="WU:FC46H12 PRECURSOR"/>
    <property type="match status" value="1"/>
</dbReference>
<feature type="signal peptide" evidence="1">
    <location>
        <begin position="1"/>
        <end position="18"/>
    </location>
</feature>
<dbReference type="AlphaFoldDB" id="A0AAW1FWJ1"/>
<reference evidence="2 3" key="1">
    <citation type="journal article" date="2024" name="Genome Biol. Evol.">
        <title>Chromosome-level genome assembly of the viviparous eelpout Zoarces viviparus.</title>
        <authorList>
            <person name="Fuhrmann N."/>
            <person name="Brasseur M.V."/>
            <person name="Bakowski C.E."/>
            <person name="Podsiadlowski L."/>
            <person name="Prost S."/>
            <person name="Krehenwinkel H."/>
            <person name="Mayer C."/>
        </authorList>
    </citation>
    <scope>NUCLEOTIDE SEQUENCE [LARGE SCALE GENOMIC DNA]</scope>
    <source>
        <strain evidence="2">NO-MEL_2022_Ind0_liver</strain>
    </source>
</reference>
<comment type="caution">
    <text evidence="2">The sequence shown here is derived from an EMBL/GenBank/DDBJ whole genome shotgun (WGS) entry which is preliminary data.</text>
</comment>
<sequence>MSFRSLLIASALLAAASAVDQSTCNLIWFFPLPCTEPVSGLVSQVKAWSTKECHGSQEECMYEIIKESSTYLEVRHTSLSTHKTTEMAFEFTPPAGPPFCKVRARSTTMSQNANRPNEYCLLYDLIHGSGLEDYNEISNEAMCPSKKSATCNNEE</sequence>
<gene>
    <name evidence="2" type="ORF">VZT92_003782</name>
</gene>
<keyword evidence="1" id="KW-0732">Signal</keyword>
<dbReference type="PANTHER" id="PTHR38564">
    <property type="entry name" value="SI:CH73-250A16.5-RELATED"/>
    <property type="match status" value="1"/>
</dbReference>
<dbReference type="EMBL" id="JBCEZU010000023">
    <property type="protein sequence ID" value="KAK9538620.1"/>
    <property type="molecule type" value="Genomic_DNA"/>
</dbReference>
<organism evidence="2 3">
    <name type="scientific">Zoarces viviparus</name>
    <name type="common">Viviparous eelpout</name>
    <name type="synonym">Blennius viviparus</name>
    <dbReference type="NCBI Taxonomy" id="48416"/>
    <lineage>
        <taxon>Eukaryota</taxon>
        <taxon>Metazoa</taxon>
        <taxon>Chordata</taxon>
        <taxon>Craniata</taxon>
        <taxon>Vertebrata</taxon>
        <taxon>Euteleostomi</taxon>
        <taxon>Actinopterygii</taxon>
        <taxon>Neopterygii</taxon>
        <taxon>Teleostei</taxon>
        <taxon>Neoteleostei</taxon>
        <taxon>Acanthomorphata</taxon>
        <taxon>Eupercaria</taxon>
        <taxon>Perciformes</taxon>
        <taxon>Cottioidei</taxon>
        <taxon>Zoarcales</taxon>
        <taxon>Zoarcidae</taxon>
        <taxon>Zoarcinae</taxon>
        <taxon>Zoarces</taxon>
    </lineage>
</organism>
<feature type="chain" id="PRO_5043699259" evidence="1">
    <location>
        <begin position="19"/>
        <end position="155"/>
    </location>
</feature>
<accession>A0AAW1FWJ1</accession>
<evidence type="ECO:0000313" key="2">
    <source>
        <dbReference type="EMBL" id="KAK9538620.1"/>
    </source>
</evidence>
<evidence type="ECO:0000256" key="1">
    <source>
        <dbReference type="SAM" id="SignalP"/>
    </source>
</evidence>
<proteinExistence type="predicted"/>
<protein>
    <submittedName>
        <fullName evidence="2">Uncharacterized protein</fullName>
    </submittedName>
</protein>